<comment type="subcellular location">
    <subcellularLocation>
        <location evidence="2">Cytoplasm</location>
    </subcellularLocation>
</comment>
<protein>
    <recommendedName>
        <fullName evidence="2">Homoserine O-acetyltransferase</fullName>
        <shortName evidence="2">HAT</shortName>
        <ecNumber evidence="2">2.3.1.31</ecNumber>
    </recommendedName>
    <alternativeName>
        <fullName evidence="2">Homoserine transacetylase</fullName>
        <shortName evidence="2">HTA</shortName>
    </alternativeName>
</protein>
<keyword evidence="6" id="KW-1185">Reference proteome</keyword>
<dbReference type="InterPro" id="IPR008220">
    <property type="entry name" value="HAT_MetX-like"/>
</dbReference>
<dbReference type="GO" id="GO:0009086">
    <property type="term" value="P:methionine biosynthetic process"/>
    <property type="evidence" value="ECO:0007669"/>
    <property type="project" value="UniProtKB-UniRule"/>
</dbReference>
<dbReference type="RefSeq" id="WP_109674434.1">
    <property type="nucleotide sequence ID" value="NZ_QGDT01000004.1"/>
</dbReference>
<dbReference type="EC" id="2.3.1.31" evidence="2"/>
<comment type="function">
    <text evidence="2">Transfers an acetyl group from acetyl-CoA to L-homoserine, forming acetyl-L-homoserine.</text>
</comment>
<dbReference type="NCBIfam" id="TIGR01392">
    <property type="entry name" value="homoserO_Ac_trn"/>
    <property type="match status" value="1"/>
</dbReference>
<sequence length="344" mass="38708">MQAEQKIFKYPYAYTLELGQELSGFELSYTTYGTRNEADDNIVWICHALTGSSNVTEWWDGLVGAGKYFDPEKDFIICANVLGSAYGSTGPLSTNPATKEPYYRDFPVVTVKDVVGALDLLREELGIRKIKLCIGGSLGGQQAVEWAVEVPDLFEQLILIAANAVHSPWGVAFNESQRIAMEADASFMEKRADGGKLGMKAARSMALLSYRNYDTYNFTQARDNPDQVDNFRASSYQQYQGEKFMKRFNAFSYWTLTKLMDSHNVGRNRGGIVHALGMVKAKTLVLGIKSDILFPPAEQQFLARHIPMATYQEIDSLYGHDGFLIEYKQLTQIIRGWQQDKGYL</sequence>
<comment type="caution">
    <text evidence="5">The sequence shown here is derived from an EMBL/GenBank/DDBJ whole genome shotgun (WGS) entry which is preliminary data.</text>
</comment>
<reference evidence="5 6" key="1">
    <citation type="submission" date="2018-03" db="EMBL/GenBank/DDBJ databases">
        <title>Genomic Encyclopedia of Archaeal and Bacterial Type Strains, Phase II (KMG-II): from individual species to whole genera.</title>
        <authorList>
            <person name="Goeker M."/>
        </authorList>
    </citation>
    <scope>NUCLEOTIDE SEQUENCE [LARGE SCALE GENOMIC DNA]</scope>
    <source>
        <strain evidence="5 6">DSM 100346</strain>
    </source>
</reference>
<evidence type="ECO:0000313" key="6">
    <source>
        <dbReference type="Proteomes" id="UP000245880"/>
    </source>
</evidence>
<dbReference type="PANTHER" id="PTHR32268:SF11">
    <property type="entry name" value="HOMOSERINE O-ACETYLTRANSFERASE"/>
    <property type="match status" value="1"/>
</dbReference>
<dbReference type="Gene3D" id="3.40.50.1820">
    <property type="entry name" value="alpha/beta hydrolase"/>
    <property type="match status" value="1"/>
</dbReference>
<evidence type="ECO:0000256" key="3">
    <source>
        <dbReference type="PIRSR" id="PIRSR000443-1"/>
    </source>
</evidence>
<keyword evidence="2" id="KW-0963">Cytoplasm</keyword>
<comment type="catalytic activity">
    <reaction evidence="2">
        <text>L-homoserine + acetyl-CoA = O-acetyl-L-homoserine + CoA</text>
        <dbReference type="Rhea" id="RHEA:13701"/>
        <dbReference type="ChEBI" id="CHEBI:57287"/>
        <dbReference type="ChEBI" id="CHEBI:57288"/>
        <dbReference type="ChEBI" id="CHEBI:57476"/>
        <dbReference type="ChEBI" id="CHEBI:57716"/>
        <dbReference type="EC" id="2.3.1.31"/>
    </reaction>
</comment>
<feature type="binding site" evidence="2">
    <location>
        <position position="203"/>
    </location>
    <ligand>
        <name>substrate</name>
    </ligand>
</feature>
<feature type="active site" description="Nucleophile" evidence="2 3">
    <location>
        <position position="137"/>
    </location>
</feature>
<dbReference type="EMBL" id="QGDT01000004">
    <property type="protein sequence ID" value="PWJ58297.1"/>
    <property type="molecule type" value="Genomic_DNA"/>
</dbReference>
<feature type="active site" evidence="2 3">
    <location>
        <position position="291"/>
    </location>
</feature>
<accession>A0A316B6W4</accession>
<comment type="subunit">
    <text evidence="2">Homodimer.</text>
</comment>
<dbReference type="Pfam" id="PF00561">
    <property type="entry name" value="Abhydrolase_1"/>
    <property type="match status" value="1"/>
</dbReference>
<dbReference type="GO" id="GO:0005737">
    <property type="term" value="C:cytoplasm"/>
    <property type="evidence" value="ECO:0007669"/>
    <property type="project" value="UniProtKB-SubCell"/>
</dbReference>
<keyword evidence="2" id="KW-0486">Methionine biosynthesis</keyword>
<feature type="active site" evidence="2 3">
    <location>
        <position position="320"/>
    </location>
</feature>
<dbReference type="InterPro" id="IPR029058">
    <property type="entry name" value="AB_hydrolase_fold"/>
</dbReference>
<evidence type="ECO:0000313" key="5">
    <source>
        <dbReference type="EMBL" id="PWJ58297.1"/>
    </source>
</evidence>
<proteinExistence type="inferred from homology"/>
<comment type="similarity">
    <text evidence="2">Belongs to the AB hydrolase superfamily. MetX family.</text>
</comment>
<feature type="binding site" evidence="2">
    <location>
        <position position="321"/>
    </location>
    <ligand>
        <name>substrate</name>
    </ligand>
</feature>
<comment type="pathway">
    <text evidence="2">Amino-acid biosynthesis; L-methionine biosynthesis via de novo pathway; O-acetyl-L-homoserine from L-homoserine: step 1/1.</text>
</comment>
<evidence type="ECO:0000256" key="2">
    <source>
        <dbReference type="HAMAP-Rule" id="MF_00296"/>
    </source>
</evidence>
<keyword evidence="1 2" id="KW-0808">Transferase</keyword>
<name>A0A316B6W4_9BACT</name>
<dbReference type="PIRSF" id="PIRSF000443">
    <property type="entry name" value="Homoser_Ac_trans"/>
    <property type="match status" value="1"/>
</dbReference>
<dbReference type="Proteomes" id="UP000245880">
    <property type="component" value="Unassembled WGS sequence"/>
</dbReference>
<comment type="caution">
    <text evidence="2">Lacks conserved residue(s) required for the propagation of feature annotation.</text>
</comment>
<evidence type="ECO:0000259" key="4">
    <source>
        <dbReference type="Pfam" id="PF00561"/>
    </source>
</evidence>
<dbReference type="SUPFAM" id="SSF53474">
    <property type="entry name" value="alpha/beta-Hydrolases"/>
    <property type="match status" value="1"/>
</dbReference>
<dbReference type="InterPro" id="IPR000073">
    <property type="entry name" value="AB_hydrolase_1"/>
</dbReference>
<dbReference type="GO" id="GO:0004414">
    <property type="term" value="F:homoserine O-acetyltransferase activity"/>
    <property type="evidence" value="ECO:0007669"/>
    <property type="project" value="UniProtKB-UniRule"/>
</dbReference>
<keyword evidence="2" id="KW-0012">Acyltransferase</keyword>
<feature type="domain" description="AB hydrolase-1" evidence="4">
    <location>
        <begin position="43"/>
        <end position="324"/>
    </location>
</feature>
<dbReference type="AlphaFoldDB" id="A0A316B6W4"/>
<dbReference type="UniPathway" id="UPA00051">
    <property type="reaction ID" value="UER00074"/>
</dbReference>
<dbReference type="GO" id="GO:0009092">
    <property type="term" value="P:homoserine metabolic process"/>
    <property type="evidence" value="ECO:0007669"/>
    <property type="project" value="TreeGrafter"/>
</dbReference>
<evidence type="ECO:0000256" key="1">
    <source>
        <dbReference type="ARBA" id="ARBA00022679"/>
    </source>
</evidence>
<keyword evidence="2" id="KW-0028">Amino-acid biosynthesis</keyword>
<organism evidence="5 6">
    <name type="scientific">Dyadobacter jejuensis</name>
    <dbReference type="NCBI Taxonomy" id="1082580"/>
    <lineage>
        <taxon>Bacteria</taxon>
        <taxon>Pseudomonadati</taxon>
        <taxon>Bacteroidota</taxon>
        <taxon>Cytophagia</taxon>
        <taxon>Cytophagales</taxon>
        <taxon>Spirosomataceae</taxon>
        <taxon>Dyadobacter</taxon>
    </lineage>
</organism>
<dbReference type="OrthoDB" id="9800754at2"/>
<dbReference type="HAMAP" id="MF_00296">
    <property type="entry name" value="MetX_acyltransf"/>
    <property type="match status" value="1"/>
</dbReference>
<dbReference type="PANTHER" id="PTHR32268">
    <property type="entry name" value="HOMOSERINE O-ACETYLTRANSFERASE"/>
    <property type="match status" value="1"/>
</dbReference>
<gene>
    <name evidence="2" type="primary">metXA</name>
    <name evidence="5" type="ORF">CLV98_104156</name>
</gene>